<comment type="caution">
    <text evidence="2">The sequence shown here is derived from an EMBL/GenBank/DDBJ whole genome shotgun (WGS) entry which is preliminary data.</text>
</comment>
<name>A0ABQ8G0T4_9PEZI</name>
<keyword evidence="3" id="KW-1185">Reference proteome</keyword>
<dbReference type="Gene3D" id="3.20.20.80">
    <property type="entry name" value="Glycosidases"/>
    <property type="match status" value="1"/>
</dbReference>
<feature type="chain" id="PRO_5045047959" evidence="1">
    <location>
        <begin position="23"/>
        <end position="500"/>
    </location>
</feature>
<evidence type="ECO:0000313" key="3">
    <source>
        <dbReference type="Proteomes" id="UP000774617"/>
    </source>
</evidence>
<dbReference type="EMBL" id="JAGTJR010000032">
    <property type="protein sequence ID" value="KAH7038901.1"/>
    <property type="molecule type" value="Genomic_DNA"/>
</dbReference>
<proteinExistence type="predicted"/>
<organism evidence="2 3">
    <name type="scientific">Macrophomina phaseolina</name>
    <dbReference type="NCBI Taxonomy" id="35725"/>
    <lineage>
        <taxon>Eukaryota</taxon>
        <taxon>Fungi</taxon>
        <taxon>Dikarya</taxon>
        <taxon>Ascomycota</taxon>
        <taxon>Pezizomycotina</taxon>
        <taxon>Dothideomycetes</taxon>
        <taxon>Dothideomycetes incertae sedis</taxon>
        <taxon>Botryosphaeriales</taxon>
        <taxon>Botryosphaeriaceae</taxon>
        <taxon>Macrophomina</taxon>
    </lineage>
</organism>
<keyword evidence="1" id="KW-0732">Signal</keyword>
<dbReference type="CDD" id="cd11577">
    <property type="entry name" value="GH71"/>
    <property type="match status" value="1"/>
</dbReference>
<reference evidence="2 3" key="1">
    <citation type="journal article" date="2021" name="Nat. Commun.">
        <title>Genetic determinants of endophytism in the Arabidopsis root mycobiome.</title>
        <authorList>
            <person name="Mesny F."/>
            <person name="Miyauchi S."/>
            <person name="Thiergart T."/>
            <person name="Pickel B."/>
            <person name="Atanasova L."/>
            <person name="Karlsson M."/>
            <person name="Huettel B."/>
            <person name="Barry K.W."/>
            <person name="Haridas S."/>
            <person name="Chen C."/>
            <person name="Bauer D."/>
            <person name="Andreopoulos W."/>
            <person name="Pangilinan J."/>
            <person name="LaButti K."/>
            <person name="Riley R."/>
            <person name="Lipzen A."/>
            <person name="Clum A."/>
            <person name="Drula E."/>
            <person name="Henrissat B."/>
            <person name="Kohler A."/>
            <person name="Grigoriev I.V."/>
            <person name="Martin F.M."/>
            <person name="Hacquard S."/>
        </authorList>
    </citation>
    <scope>NUCLEOTIDE SEQUENCE [LARGE SCALE GENOMIC DNA]</scope>
    <source>
        <strain evidence="2 3">MPI-SDFR-AT-0080</strain>
    </source>
</reference>
<keyword evidence="2" id="KW-0378">Hydrolase</keyword>
<evidence type="ECO:0000256" key="1">
    <source>
        <dbReference type="SAM" id="SignalP"/>
    </source>
</evidence>
<sequence>MRLSRCLAAATAGLLYADIVAAVASKAVFAHYMVGTVFEDHVKQDVDDAAAMGLDGFALNIGDPTGSETRTLLGNIMDYAASSHSDFKFFISMDLFSPKNLSDFDQILTDFLGHEAYYKGSDGYPFVSTYGSGEFDENVWSDWRDKWADKIYFVPDFADAMALEGSDGWWDKWGALIAGLFSWESTWPARGQAATFQAVEVDKKPEWTKQRNKAYMIGLSMLQYKNSYGANIYRAGEENLPLRMSNILDMDDRPDFTQILTWNDGPESHYIGNIWPEQDNTTEMRRYANDDAPHKAIQPILSSFITAFKSGASSQEMAPPGNARAAGSLWFKPILANTSCPQDNDLHSGKPDGYEVAVDVSSWAVVVSDNGGNMTLHGFSDGEEIGSADLVAGLNFGNFSAMREGPQCMEVRSEHGGLVAVAKGGRNVTSDCPDGIYNLNPQILQLVSDDSVGGCASSKSSSSDDDDDDSGSVLAVMLDRYVFWTALLASLASVTGVVGL</sequence>
<dbReference type="Pfam" id="PF03659">
    <property type="entry name" value="Glyco_hydro_71"/>
    <property type="match status" value="1"/>
</dbReference>
<evidence type="ECO:0000313" key="2">
    <source>
        <dbReference type="EMBL" id="KAH7038901.1"/>
    </source>
</evidence>
<dbReference type="Proteomes" id="UP000774617">
    <property type="component" value="Unassembled WGS sequence"/>
</dbReference>
<dbReference type="InterPro" id="IPR005197">
    <property type="entry name" value="Glyco_hydro_71"/>
</dbReference>
<gene>
    <name evidence="2" type="ORF">B0J12DRAFT_676864</name>
</gene>
<feature type="signal peptide" evidence="1">
    <location>
        <begin position="1"/>
        <end position="22"/>
    </location>
</feature>
<dbReference type="GO" id="GO:0016787">
    <property type="term" value="F:hydrolase activity"/>
    <property type="evidence" value="ECO:0007669"/>
    <property type="project" value="UniProtKB-KW"/>
</dbReference>
<protein>
    <submittedName>
        <fullName evidence="2">Glycosyl hydrolase family 71-domain-containing protein</fullName>
    </submittedName>
</protein>
<accession>A0ABQ8G0T4</accession>